<evidence type="ECO:0008006" key="3">
    <source>
        <dbReference type="Google" id="ProtNLM"/>
    </source>
</evidence>
<gene>
    <name evidence="1" type="ORF">Daus18300_010018</name>
</gene>
<evidence type="ECO:0000313" key="1">
    <source>
        <dbReference type="EMBL" id="KAL1858272.1"/>
    </source>
</evidence>
<reference evidence="1 2" key="1">
    <citation type="journal article" date="2024" name="IMA Fungus">
        <title>IMA Genome - F19 : A genome assembly and annotation guide to empower mycologists, including annotated draft genome sequences of Ceratocystis pirilliformis, Diaporthe australafricana, Fusarium ophioides, Paecilomyces lecythidis, and Sporothrix stenoceras.</title>
        <authorList>
            <person name="Aylward J."/>
            <person name="Wilson A.M."/>
            <person name="Visagie C.M."/>
            <person name="Spraker J."/>
            <person name="Barnes I."/>
            <person name="Buitendag C."/>
            <person name="Ceriani C."/>
            <person name="Del Mar Angel L."/>
            <person name="du Plessis D."/>
            <person name="Fuchs T."/>
            <person name="Gasser K."/>
            <person name="Kramer D."/>
            <person name="Li W."/>
            <person name="Munsamy K."/>
            <person name="Piso A."/>
            <person name="Price J.L."/>
            <person name="Sonnekus B."/>
            <person name="Thomas C."/>
            <person name="van der Nest A."/>
            <person name="van Dijk A."/>
            <person name="van Heerden A."/>
            <person name="van Vuuren N."/>
            <person name="Yilmaz N."/>
            <person name="Duong T.A."/>
            <person name="van der Merwe N.A."/>
            <person name="Wingfield M.J."/>
            <person name="Wingfield B.D."/>
        </authorList>
    </citation>
    <scope>NUCLEOTIDE SEQUENCE [LARGE SCALE GENOMIC DNA]</scope>
    <source>
        <strain evidence="1 2">CMW 18300</strain>
    </source>
</reference>
<keyword evidence="2" id="KW-1185">Reference proteome</keyword>
<protein>
    <recommendedName>
        <fullName evidence="3">Glycosyltransferase family 25 protein</fullName>
    </recommendedName>
</protein>
<comment type="caution">
    <text evidence="1">The sequence shown here is derived from an EMBL/GenBank/DDBJ whole genome shotgun (WGS) entry which is preliminary data.</text>
</comment>
<name>A0ABR3WC12_9PEZI</name>
<proteinExistence type="predicted"/>
<evidence type="ECO:0000313" key="2">
    <source>
        <dbReference type="Proteomes" id="UP001583177"/>
    </source>
</evidence>
<sequence>MLHRFHGMSNWARLAVAQGNKFIFFMTALLILLALGIFQTTEAVSFPVQLTHAQAVVPATPEELAANSTLGFQKILALSSGPSWRTRGLEAAANLTGLDLSIPPQPKNPDELMEAFERIGSDDDNTKTPKHGTAKAWMAHLDLLKFVIASEYETALIIEDDVDWDLELKAQMRLVSQNVRAYTNAHPDDPTPFGTNWDVIWLGHCGAWVKDDMKAPLVYPDETRIDIEQYSGWSRPYIREKIPQGHRQVQDCLLTVCTFAYGVTKQSAPKVLSLLAIGSGEAFDVMLSTYCSNNLQSCVVVNPQLFNHYEPPVSEGYLSEVHIGDGLGSPDTNQTSDFDHKKGFTGNIANSTRCEALFHETCVRPASDM</sequence>
<dbReference type="EMBL" id="JAWRVE010000106">
    <property type="protein sequence ID" value="KAL1858272.1"/>
    <property type="molecule type" value="Genomic_DNA"/>
</dbReference>
<organism evidence="1 2">
    <name type="scientific">Diaporthe australafricana</name>
    <dbReference type="NCBI Taxonomy" id="127596"/>
    <lineage>
        <taxon>Eukaryota</taxon>
        <taxon>Fungi</taxon>
        <taxon>Dikarya</taxon>
        <taxon>Ascomycota</taxon>
        <taxon>Pezizomycotina</taxon>
        <taxon>Sordariomycetes</taxon>
        <taxon>Sordariomycetidae</taxon>
        <taxon>Diaporthales</taxon>
        <taxon>Diaporthaceae</taxon>
        <taxon>Diaporthe</taxon>
    </lineage>
</organism>
<dbReference type="Proteomes" id="UP001583177">
    <property type="component" value="Unassembled WGS sequence"/>
</dbReference>
<accession>A0ABR3WC12</accession>